<protein>
    <submittedName>
        <fullName evidence="1">Cyanoexosortase A system-associated protein</fullName>
    </submittedName>
</protein>
<dbReference type="AlphaFoldDB" id="A0AAP5I8B7"/>
<name>A0AAP5I8B7_9CYAN</name>
<dbReference type="EMBL" id="JAALHA020000009">
    <property type="protein sequence ID" value="MDR9896731.1"/>
    <property type="molecule type" value="Genomic_DNA"/>
</dbReference>
<evidence type="ECO:0000313" key="2">
    <source>
        <dbReference type="Proteomes" id="UP000667802"/>
    </source>
</evidence>
<dbReference type="Proteomes" id="UP000667802">
    <property type="component" value="Unassembled WGS sequence"/>
</dbReference>
<accession>A0AAP5I8B7</accession>
<evidence type="ECO:0000313" key="1">
    <source>
        <dbReference type="EMBL" id="MDR9896731.1"/>
    </source>
</evidence>
<reference evidence="2" key="1">
    <citation type="journal article" date="2021" name="Science">
        <title>Hunting the eagle killer: A cyanobacterial neurotoxin causes vacuolar myelinopathy.</title>
        <authorList>
            <person name="Breinlinger S."/>
            <person name="Phillips T.J."/>
            <person name="Haram B.N."/>
            <person name="Mares J."/>
            <person name="Martinez Yerena J.A."/>
            <person name="Hrouzek P."/>
            <person name="Sobotka R."/>
            <person name="Henderson W.M."/>
            <person name="Schmieder P."/>
            <person name="Williams S.M."/>
            <person name="Lauderdale J.D."/>
            <person name="Wilde H.D."/>
            <person name="Gerrin W."/>
            <person name="Kust A."/>
            <person name="Washington J.W."/>
            <person name="Wagner C."/>
            <person name="Geier B."/>
            <person name="Liebeke M."/>
            <person name="Enke H."/>
            <person name="Niedermeyer T.H.J."/>
            <person name="Wilde S.B."/>
        </authorList>
    </citation>
    <scope>NUCLEOTIDE SEQUENCE [LARGE SCALE GENOMIC DNA]</scope>
    <source>
        <strain evidence="2">Thurmond2011</strain>
    </source>
</reference>
<dbReference type="RefSeq" id="WP_208340125.1">
    <property type="nucleotide sequence ID" value="NZ_CAWQFN010000605.1"/>
</dbReference>
<keyword evidence="2" id="KW-1185">Reference proteome</keyword>
<dbReference type="InterPro" id="IPR026411">
    <property type="entry name" value="Cyanosort_A_assoc"/>
</dbReference>
<comment type="caution">
    <text evidence="1">The sequence shown here is derived from an EMBL/GenBank/DDBJ whole genome shotgun (WGS) entry which is preliminary data.</text>
</comment>
<sequence>MKWQKIRMLLLALTCIGVLANLGKLIVEPEAGNHKVTEFNFPTDVPLIGSKMLESKPLIDTVIQQPRKYDSVISGRVYHYTQNGISLNIEMRYVLGTLGNVEGFITQKPDGKLFQSIRKQQGIGFYGLFVAQNKAYLTSCINSRGGSTVTIEQFLQNRRSYDLDLSRLQPWLFGQQSLTDRRCLWAHLSTPLNKANSNSAYQVLEKAWFFWYRWWSLHFPQH</sequence>
<organism evidence="1 2">
    <name type="scientific">Aetokthonos hydrillicola Thurmond2011</name>
    <dbReference type="NCBI Taxonomy" id="2712845"/>
    <lineage>
        <taxon>Bacteria</taxon>
        <taxon>Bacillati</taxon>
        <taxon>Cyanobacteriota</taxon>
        <taxon>Cyanophyceae</taxon>
        <taxon>Nostocales</taxon>
        <taxon>Hapalosiphonaceae</taxon>
        <taxon>Aetokthonos</taxon>
    </lineage>
</organism>
<dbReference type="NCBIfam" id="TIGR04153">
    <property type="entry name" value="cyanosortA_assc"/>
    <property type="match status" value="1"/>
</dbReference>
<gene>
    <name evidence="1" type="ORF">G7B40_019495</name>
</gene>
<proteinExistence type="predicted"/>